<dbReference type="InterPro" id="IPR004119">
    <property type="entry name" value="EcKL"/>
</dbReference>
<name>A0A1E1WHV5_PECGO</name>
<dbReference type="InterPro" id="IPR011009">
    <property type="entry name" value="Kinase-like_dom_sf"/>
</dbReference>
<dbReference type="SUPFAM" id="SSF56112">
    <property type="entry name" value="Protein kinase-like (PK-like)"/>
    <property type="match status" value="1"/>
</dbReference>
<dbReference type="PANTHER" id="PTHR11012:SF8">
    <property type="entry name" value="JUVENILE HORMONE-INDUCIBLE PROTEIN 26"/>
    <property type="match status" value="1"/>
</dbReference>
<protein>
    <recommendedName>
        <fullName evidence="1">CHK kinase-like domain-containing protein</fullName>
    </recommendedName>
</protein>
<proteinExistence type="predicted"/>
<organism evidence="2">
    <name type="scientific">Pectinophora gossypiella</name>
    <name type="common">Cotton pink bollworm</name>
    <name type="synonym">Depressaria gossypiella</name>
    <dbReference type="NCBI Taxonomy" id="13191"/>
    <lineage>
        <taxon>Eukaryota</taxon>
        <taxon>Metazoa</taxon>
        <taxon>Ecdysozoa</taxon>
        <taxon>Arthropoda</taxon>
        <taxon>Hexapoda</taxon>
        <taxon>Insecta</taxon>
        <taxon>Pterygota</taxon>
        <taxon>Neoptera</taxon>
        <taxon>Endopterygota</taxon>
        <taxon>Lepidoptera</taxon>
        <taxon>Glossata</taxon>
        <taxon>Ditrysia</taxon>
        <taxon>Gelechioidea</taxon>
        <taxon>Gelechiidae</taxon>
        <taxon>Apatetrinae</taxon>
        <taxon>Pectinophora</taxon>
    </lineage>
</organism>
<accession>A0A1E1WHV5</accession>
<dbReference type="SMART" id="SM00587">
    <property type="entry name" value="CHK"/>
    <property type="match status" value="1"/>
</dbReference>
<dbReference type="AlphaFoldDB" id="A0A1E1WHV5"/>
<evidence type="ECO:0000259" key="1">
    <source>
        <dbReference type="SMART" id="SM00587"/>
    </source>
</evidence>
<dbReference type="PANTHER" id="PTHR11012">
    <property type="entry name" value="PROTEIN KINASE-LIKE DOMAIN-CONTAINING"/>
    <property type="match status" value="1"/>
</dbReference>
<dbReference type="Gene3D" id="3.90.1200.10">
    <property type="match status" value="1"/>
</dbReference>
<feature type="non-terminal residue" evidence="2">
    <location>
        <position position="367"/>
    </location>
</feature>
<dbReference type="EMBL" id="GDQN01004485">
    <property type="protein sequence ID" value="JAT86569.1"/>
    <property type="molecule type" value="Transcribed_RNA"/>
</dbReference>
<dbReference type="OrthoDB" id="191037at2759"/>
<gene>
    <name evidence="2" type="ORF">g.17179</name>
</gene>
<feature type="domain" description="CHK kinase-like" evidence="1">
    <location>
        <begin position="135"/>
        <end position="322"/>
    </location>
</feature>
<sequence length="367" mass="42696">MKDDTRPCLKDTEPNNDKILKDYAECIAKREKFVKYDVTVAKITKKGDGYLATPYEIDIKGATADGEKEVNLFVKNIIANDTFGGFFSIKEAYNRECYFYKELSKIFSQLQEGKVPKGDKLNMVKGYEESTSEAIIMDNATKKGYKTLNRMEVVAPLKFIELALEQLAKIHGLGFVIHEEMPEYFNDNIAIKEFPMIFNEEWKKIARSAINITVKNLNPVPRKKAEGFVPKILSKLEEYYRDKSSIRTLCHGDFRVMNLLMKEINGEVTEVIPIDYQIIYYGCPATDVLYLLYGSTDLNLRKQHYKRLINLYYDTLSRFLKYFEIDVKDVYPRKEFDAAIERRSEFGLMMALYFYPLFFAPDDDVPE</sequence>
<reference evidence="2" key="1">
    <citation type="submission" date="2015-09" db="EMBL/GenBank/DDBJ databases">
        <title>De novo assembly of Pectinophora gossypiella (Pink Bollworm) gut transcriptome.</title>
        <authorList>
            <person name="Tassone E.E."/>
        </authorList>
    </citation>
    <scope>NUCLEOTIDE SEQUENCE</scope>
</reference>
<dbReference type="InterPro" id="IPR015897">
    <property type="entry name" value="CHK_kinase-like"/>
</dbReference>
<dbReference type="Pfam" id="PF02958">
    <property type="entry name" value="EcKL"/>
    <property type="match status" value="1"/>
</dbReference>
<evidence type="ECO:0000313" key="2">
    <source>
        <dbReference type="EMBL" id="JAT86569.1"/>
    </source>
</evidence>